<keyword evidence="1" id="KW-0812">Transmembrane</keyword>
<sequence>MVCLMFVEQRGIVYLKAGSGVLLKLSFRFSKSTNIRCMYFVYIIKLILVFSVVCNIGEVSILVRDYKYK</sequence>
<evidence type="ECO:0000313" key="2">
    <source>
        <dbReference type="EMBL" id="PJD86647.1"/>
    </source>
</evidence>
<evidence type="ECO:0000256" key="1">
    <source>
        <dbReference type="SAM" id="Phobius"/>
    </source>
</evidence>
<keyword evidence="1" id="KW-1133">Transmembrane helix</keyword>
<feature type="transmembrane region" description="Helical" evidence="1">
    <location>
        <begin position="39"/>
        <end position="63"/>
    </location>
</feature>
<proteinExistence type="predicted"/>
<dbReference type="STRING" id="299766.BFV68_04640"/>
<reference evidence="2 3" key="1">
    <citation type="journal article" date="2017" name="J. Antimicrob. Chemother.">
        <title>Characterization of the population structure, drug resistance mechanisms and plasmids of the community-associated Enterobacter cloacae complex in China.</title>
        <authorList>
            <person name="Zhou K."/>
            <person name="Yu W."/>
            <person name="Cao X."/>
            <person name="Shen P."/>
            <person name="Lu H."/>
            <person name="Luo Q."/>
            <person name="Rossen J.W.A."/>
            <person name="Xiao Y."/>
        </authorList>
    </citation>
    <scope>NUCLEOTIDE SEQUENCE [LARGE SCALE GENOMIC DNA]</scope>
    <source>
        <strain evidence="2 3">ECC904</strain>
    </source>
</reference>
<organism evidence="2 3">
    <name type="scientific">Enterobacter hormaechei</name>
    <dbReference type="NCBI Taxonomy" id="158836"/>
    <lineage>
        <taxon>Bacteria</taxon>
        <taxon>Pseudomonadati</taxon>
        <taxon>Pseudomonadota</taxon>
        <taxon>Gammaproteobacteria</taxon>
        <taxon>Enterobacterales</taxon>
        <taxon>Enterobacteriaceae</taxon>
        <taxon>Enterobacter</taxon>
        <taxon>Enterobacter cloacae complex</taxon>
    </lineage>
</organism>
<name>A0A2G5ADH8_9ENTR</name>
<dbReference type="Proteomes" id="UP000229974">
    <property type="component" value="Unassembled WGS sequence"/>
</dbReference>
<accession>A0A2G5ADH8</accession>
<gene>
    <name evidence="2" type="ORF">B9Q30_12285</name>
</gene>
<protein>
    <submittedName>
        <fullName evidence="2">Uncharacterized protein</fullName>
    </submittedName>
</protein>
<dbReference type="EMBL" id="NEEW01000005">
    <property type="protein sequence ID" value="PJD86647.1"/>
    <property type="molecule type" value="Genomic_DNA"/>
</dbReference>
<keyword evidence="1" id="KW-0472">Membrane</keyword>
<comment type="caution">
    <text evidence="2">The sequence shown here is derived from an EMBL/GenBank/DDBJ whole genome shotgun (WGS) entry which is preliminary data.</text>
</comment>
<dbReference type="AlphaFoldDB" id="A0A2G5ADH8"/>
<evidence type="ECO:0000313" key="3">
    <source>
        <dbReference type="Proteomes" id="UP000229974"/>
    </source>
</evidence>